<keyword evidence="1" id="KW-0732">Signal</keyword>
<evidence type="ECO:0008006" key="4">
    <source>
        <dbReference type="Google" id="ProtNLM"/>
    </source>
</evidence>
<dbReference type="Proteomes" id="UP001060919">
    <property type="component" value="Chromosome"/>
</dbReference>
<dbReference type="InterPro" id="IPR010916">
    <property type="entry name" value="TonB_box_CS"/>
</dbReference>
<keyword evidence="3" id="KW-1185">Reference proteome</keyword>
<evidence type="ECO:0000256" key="1">
    <source>
        <dbReference type="SAM" id="SignalP"/>
    </source>
</evidence>
<evidence type="ECO:0000313" key="2">
    <source>
        <dbReference type="EMBL" id="BDS13959.1"/>
    </source>
</evidence>
<organism evidence="2 3">
    <name type="scientific">Aureispira anguillae</name>
    <dbReference type="NCBI Taxonomy" id="2864201"/>
    <lineage>
        <taxon>Bacteria</taxon>
        <taxon>Pseudomonadati</taxon>
        <taxon>Bacteroidota</taxon>
        <taxon>Saprospiria</taxon>
        <taxon>Saprospirales</taxon>
        <taxon>Saprospiraceae</taxon>
        <taxon>Aureispira</taxon>
    </lineage>
</organism>
<dbReference type="KEGG" id="aup:AsAng_0047220"/>
<feature type="signal peptide" evidence="1">
    <location>
        <begin position="1"/>
        <end position="37"/>
    </location>
</feature>
<name>A0A916DU97_9BACT</name>
<gene>
    <name evidence="2" type="ORF">AsAng_0047220</name>
</gene>
<feature type="chain" id="PRO_5037838776" description="Lipocalin-like domain-containing protein" evidence="1">
    <location>
        <begin position="38"/>
        <end position="145"/>
    </location>
</feature>
<reference evidence="2" key="1">
    <citation type="submission" date="2022-09" db="EMBL/GenBank/DDBJ databases">
        <title>Aureispira anguillicida sp. nov., isolated from Leptocephalus of Japanese eel Anguilla japonica.</title>
        <authorList>
            <person name="Yuasa K."/>
            <person name="Mekata T."/>
            <person name="Ikunari K."/>
        </authorList>
    </citation>
    <scope>NUCLEOTIDE SEQUENCE</scope>
    <source>
        <strain evidence="2">EL160426</strain>
    </source>
</reference>
<accession>A0A916DU97</accession>
<dbReference type="AlphaFoldDB" id="A0A916DU97"/>
<dbReference type="PROSITE" id="PS00430">
    <property type="entry name" value="TONB_DEPENDENT_REC_1"/>
    <property type="match status" value="1"/>
</dbReference>
<sequence>MAINLALYFVTINSKYMNFFKQTVVLLTIAIALFMTACTQDNSTCTPPAVAQNIVGTWTITGGTGTVEFKSDGTLVDPNDDVLGGYVNNDTFSVKTYVVANDTLSVTAASPTTSNSMSGDFPITDNQCDKITISVLGFNTELNRQ</sequence>
<dbReference type="EMBL" id="AP026867">
    <property type="protein sequence ID" value="BDS13959.1"/>
    <property type="molecule type" value="Genomic_DNA"/>
</dbReference>
<evidence type="ECO:0000313" key="3">
    <source>
        <dbReference type="Proteomes" id="UP001060919"/>
    </source>
</evidence>
<proteinExistence type="predicted"/>
<protein>
    <recommendedName>
        <fullName evidence="4">Lipocalin-like domain-containing protein</fullName>
    </recommendedName>
</protein>